<proteinExistence type="predicted"/>
<dbReference type="InterPro" id="IPR001353">
    <property type="entry name" value="Proteasome_sua/b"/>
</dbReference>
<dbReference type="GO" id="GO:0005839">
    <property type="term" value="C:proteasome core complex"/>
    <property type="evidence" value="ECO:0007669"/>
    <property type="project" value="InterPro"/>
</dbReference>
<dbReference type="InterPro" id="IPR029055">
    <property type="entry name" value="Ntn_hydrolases_N"/>
</dbReference>
<organism evidence="1 2">
    <name type="scientific">Gymnopus androsaceus JB14</name>
    <dbReference type="NCBI Taxonomy" id="1447944"/>
    <lineage>
        <taxon>Eukaryota</taxon>
        <taxon>Fungi</taxon>
        <taxon>Dikarya</taxon>
        <taxon>Basidiomycota</taxon>
        <taxon>Agaricomycotina</taxon>
        <taxon>Agaricomycetes</taxon>
        <taxon>Agaricomycetidae</taxon>
        <taxon>Agaricales</taxon>
        <taxon>Marasmiineae</taxon>
        <taxon>Omphalotaceae</taxon>
        <taxon>Gymnopus</taxon>
    </lineage>
</organism>
<sequence length="116" mass="12530">MSGLTADANRPCSSDRSQSFIHAVQSGLADIIAGIDELGPQLYHIDLFVTFVRYQVKAIGSGSEAAQAELQDKWHSVQNDTERSANINSALLKQVMEEKLKSSQCTIGSGYEGKGI</sequence>
<dbReference type="SUPFAM" id="SSF56235">
    <property type="entry name" value="N-terminal nucleophile aminohydrolases (Ntn hydrolases)"/>
    <property type="match status" value="1"/>
</dbReference>
<name>A0A6A4HSP2_9AGAR</name>
<evidence type="ECO:0000313" key="2">
    <source>
        <dbReference type="Proteomes" id="UP000799118"/>
    </source>
</evidence>
<protein>
    <submittedName>
        <fullName evidence="1">Uncharacterized protein</fullName>
    </submittedName>
</protein>
<reference evidence="1" key="1">
    <citation type="journal article" date="2019" name="Environ. Microbiol.">
        <title>Fungal ecological strategies reflected in gene transcription - a case study of two litter decomposers.</title>
        <authorList>
            <person name="Barbi F."/>
            <person name="Kohler A."/>
            <person name="Barry K."/>
            <person name="Baskaran P."/>
            <person name="Daum C."/>
            <person name="Fauchery L."/>
            <person name="Ihrmark K."/>
            <person name="Kuo A."/>
            <person name="LaButti K."/>
            <person name="Lipzen A."/>
            <person name="Morin E."/>
            <person name="Grigoriev I.V."/>
            <person name="Henrissat B."/>
            <person name="Lindahl B."/>
            <person name="Martin F."/>
        </authorList>
    </citation>
    <scope>NUCLEOTIDE SEQUENCE</scope>
    <source>
        <strain evidence="1">JB14</strain>
    </source>
</reference>
<dbReference type="OrthoDB" id="431557at2759"/>
<dbReference type="GO" id="GO:0051603">
    <property type="term" value="P:proteolysis involved in protein catabolic process"/>
    <property type="evidence" value="ECO:0007669"/>
    <property type="project" value="InterPro"/>
</dbReference>
<dbReference type="EMBL" id="ML769451">
    <property type="protein sequence ID" value="KAE9400983.1"/>
    <property type="molecule type" value="Genomic_DNA"/>
</dbReference>
<dbReference type="Proteomes" id="UP000799118">
    <property type="component" value="Unassembled WGS sequence"/>
</dbReference>
<dbReference type="Gene3D" id="3.60.20.10">
    <property type="entry name" value="Glutamine Phosphoribosylpyrophosphate, subunit 1, domain 1"/>
    <property type="match status" value="1"/>
</dbReference>
<accession>A0A6A4HSP2</accession>
<dbReference type="Pfam" id="PF00227">
    <property type="entry name" value="Proteasome"/>
    <property type="match status" value="1"/>
</dbReference>
<gene>
    <name evidence="1" type="ORF">BT96DRAFT_992530</name>
</gene>
<keyword evidence="2" id="KW-1185">Reference proteome</keyword>
<dbReference type="AlphaFoldDB" id="A0A6A4HSP2"/>
<evidence type="ECO:0000313" key="1">
    <source>
        <dbReference type="EMBL" id="KAE9400983.1"/>
    </source>
</evidence>